<feature type="transmembrane region" description="Helical" evidence="1">
    <location>
        <begin position="200"/>
        <end position="218"/>
    </location>
</feature>
<feature type="transmembrane region" description="Helical" evidence="1">
    <location>
        <begin position="355"/>
        <end position="377"/>
    </location>
</feature>
<feature type="transmembrane region" description="Helical" evidence="1">
    <location>
        <begin position="284"/>
        <end position="303"/>
    </location>
</feature>
<keyword evidence="1" id="KW-0472">Membrane</keyword>
<feature type="transmembrane region" description="Helical" evidence="1">
    <location>
        <begin position="71"/>
        <end position="92"/>
    </location>
</feature>
<feature type="transmembrane region" description="Helical" evidence="1">
    <location>
        <begin position="104"/>
        <end position="129"/>
    </location>
</feature>
<feature type="transmembrane region" description="Helical" evidence="1">
    <location>
        <begin position="243"/>
        <end position="264"/>
    </location>
</feature>
<name>A0A0L8GSH2_OCTBM</name>
<feature type="transmembrane region" description="Helical" evidence="1">
    <location>
        <begin position="30"/>
        <end position="51"/>
    </location>
</feature>
<evidence type="ECO:0000313" key="2">
    <source>
        <dbReference type="EMBL" id="KOF80011.1"/>
    </source>
</evidence>
<dbReference type="EMBL" id="KQ420524">
    <property type="protein sequence ID" value="KOF80011.1"/>
    <property type="molecule type" value="Genomic_DNA"/>
</dbReference>
<organism evidence="2">
    <name type="scientific">Octopus bimaculoides</name>
    <name type="common">California two-spotted octopus</name>
    <dbReference type="NCBI Taxonomy" id="37653"/>
    <lineage>
        <taxon>Eukaryota</taxon>
        <taxon>Metazoa</taxon>
        <taxon>Spiralia</taxon>
        <taxon>Lophotrochozoa</taxon>
        <taxon>Mollusca</taxon>
        <taxon>Cephalopoda</taxon>
        <taxon>Coleoidea</taxon>
        <taxon>Octopodiformes</taxon>
        <taxon>Octopoda</taxon>
        <taxon>Incirrata</taxon>
        <taxon>Octopodidae</taxon>
        <taxon>Octopus</taxon>
    </lineage>
</organism>
<evidence type="ECO:0000256" key="1">
    <source>
        <dbReference type="SAM" id="Phobius"/>
    </source>
</evidence>
<dbReference type="STRING" id="37653.A0A0L8GSH2"/>
<keyword evidence="1" id="KW-1133">Transmembrane helix</keyword>
<accession>A0A0L8GSH2</accession>
<feature type="transmembrane region" description="Helical" evidence="1">
    <location>
        <begin position="177"/>
        <end position="194"/>
    </location>
</feature>
<keyword evidence="1" id="KW-0812">Transmembrane</keyword>
<sequence>MDEEKPEWDCFEMFQEDPERGELQHSNFMVYIKLFLYLLFFLIILASSVIQKLTLHIMTKLYAYESGEDNTGFTLLSIAICIPYGIGFLFSIHKFAFNSEKRSTFSVIMMALLPETFHSVGLCVFIFHISSKLHILSQIVLLNSIGIIPSLSKLLFTKHNKGAPNRYLSKLKDFFTFIFHACALIALLFFNDALELADKVVAFICLVFVSIYSWENFYEECSLSNPLHKNFEQIILELYKRKGLANTIVYIWKILLTLLIGYLLKFQDFGSNFQDLDQGKSFFISPKLAIILLTSCTALGYYISYLACRLRMQRFSFSLPLLLSTPASIAAHIVLESLDETTKYDYPTFFTWNKIIVMGCGTMLYVTFQVIVSYIWYPKNSRLERHEK</sequence>
<protein>
    <submittedName>
        <fullName evidence="2">Uncharacterized protein</fullName>
    </submittedName>
</protein>
<feature type="transmembrane region" description="Helical" evidence="1">
    <location>
        <begin position="315"/>
        <end position="335"/>
    </location>
</feature>
<proteinExistence type="predicted"/>
<gene>
    <name evidence="2" type="ORF">OCBIM_22028570mg</name>
</gene>
<feature type="transmembrane region" description="Helical" evidence="1">
    <location>
        <begin position="135"/>
        <end position="156"/>
    </location>
</feature>
<reference evidence="2" key="1">
    <citation type="submission" date="2015-07" db="EMBL/GenBank/DDBJ databases">
        <title>MeaNS - Measles Nucleotide Surveillance Program.</title>
        <authorList>
            <person name="Tran T."/>
            <person name="Druce J."/>
        </authorList>
    </citation>
    <scope>NUCLEOTIDE SEQUENCE</scope>
    <source>
        <strain evidence="2">UCB-OBI-ISO-001</strain>
        <tissue evidence="2">Gonad</tissue>
    </source>
</reference>
<dbReference type="OrthoDB" id="370884at2759"/>
<dbReference type="AlphaFoldDB" id="A0A0L8GSH2"/>